<feature type="region of interest" description="Disordered" evidence="1">
    <location>
        <begin position="259"/>
        <end position="307"/>
    </location>
</feature>
<feature type="region of interest" description="Disordered" evidence="1">
    <location>
        <begin position="1"/>
        <end position="78"/>
    </location>
</feature>
<organism evidence="2 3">
    <name type="scientific">Elysia marginata</name>
    <dbReference type="NCBI Taxonomy" id="1093978"/>
    <lineage>
        <taxon>Eukaryota</taxon>
        <taxon>Metazoa</taxon>
        <taxon>Spiralia</taxon>
        <taxon>Lophotrochozoa</taxon>
        <taxon>Mollusca</taxon>
        <taxon>Gastropoda</taxon>
        <taxon>Heterobranchia</taxon>
        <taxon>Euthyneura</taxon>
        <taxon>Panpulmonata</taxon>
        <taxon>Sacoglossa</taxon>
        <taxon>Placobranchoidea</taxon>
        <taxon>Plakobranchidae</taxon>
        <taxon>Elysia</taxon>
    </lineage>
</organism>
<feature type="compositionally biased region" description="Polar residues" evidence="1">
    <location>
        <begin position="265"/>
        <end position="274"/>
    </location>
</feature>
<keyword evidence="3" id="KW-1185">Reference proteome</keyword>
<dbReference type="Proteomes" id="UP000762676">
    <property type="component" value="Unassembled WGS sequence"/>
</dbReference>
<dbReference type="EMBL" id="BMAT01009492">
    <property type="protein sequence ID" value="GFS07220.1"/>
    <property type="molecule type" value="Genomic_DNA"/>
</dbReference>
<sequence length="441" mass="47196">MVEGGVVSSNSDRVAVSSASTSKVNAQEGNSISTPTKLNISVSSGAPTPPSLDSLHQMTKSQTSSEGDRLSDRHLASPEYAGIELTGLSPAWGSRSFLEGEEDSSGSLAEDGYSTLKRVNDDIGSPGRDQERGAGASHFPVHPGSRNSDHFADFSTIDKEPETEAQLSHGYTTVKDTLSSEDLTVAAENDPNYESVDEARAKLRLLYRTDKRVEEESETRGAILENRTRNNVTVVKVLHPVKSTTVPSPSKSCGYLIKEHEASKSKPSNTSPRQRPNHDYEELDLSLPSSPSDQPTSPSIRAAGTPTQSLAEAKLQLARSHMYEDISEVRLQSSKRSESSDIYSVPFQKSSLSKTGPSEPHPLSPVVMSATSESTTVMMPETHDLAQAGLENGVNVNCLGTASSTNASAKGKSEKKQKPEEGPESRQSLLASPAADTGTRR</sequence>
<evidence type="ECO:0000256" key="1">
    <source>
        <dbReference type="SAM" id="MobiDB-lite"/>
    </source>
</evidence>
<feature type="compositionally biased region" description="Low complexity" evidence="1">
    <location>
        <begin position="285"/>
        <end position="299"/>
    </location>
</feature>
<comment type="caution">
    <text evidence="2">The sequence shown here is derived from an EMBL/GenBank/DDBJ whole genome shotgun (WGS) entry which is preliminary data.</text>
</comment>
<gene>
    <name evidence="2" type="ORF">ElyMa_004725000</name>
</gene>
<name>A0AAV4IB88_9GAST</name>
<evidence type="ECO:0000313" key="3">
    <source>
        <dbReference type="Proteomes" id="UP000762676"/>
    </source>
</evidence>
<reference evidence="2 3" key="1">
    <citation type="journal article" date="2021" name="Elife">
        <title>Chloroplast acquisition without the gene transfer in kleptoplastic sea slugs, Plakobranchus ocellatus.</title>
        <authorList>
            <person name="Maeda T."/>
            <person name="Takahashi S."/>
            <person name="Yoshida T."/>
            <person name="Shimamura S."/>
            <person name="Takaki Y."/>
            <person name="Nagai Y."/>
            <person name="Toyoda A."/>
            <person name="Suzuki Y."/>
            <person name="Arimoto A."/>
            <person name="Ishii H."/>
            <person name="Satoh N."/>
            <person name="Nishiyama T."/>
            <person name="Hasebe M."/>
            <person name="Maruyama T."/>
            <person name="Minagawa J."/>
            <person name="Obokata J."/>
            <person name="Shigenobu S."/>
        </authorList>
    </citation>
    <scope>NUCLEOTIDE SEQUENCE [LARGE SCALE GENOMIC DNA]</scope>
</reference>
<dbReference type="AlphaFoldDB" id="A0AAV4IB88"/>
<feature type="region of interest" description="Disordered" evidence="1">
    <location>
        <begin position="91"/>
        <end position="152"/>
    </location>
</feature>
<feature type="region of interest" description="Disordered" evidence="1">
    <location>
        <begin position="396"/>
        <end position="441"/>
    </location>
</feature>
<feature type="compositionally biased region" description="Basic and acidic residues" evidence="1">
    <location>
        <begin position="411"/>
        <end position="424"/>
    </location>
</feature>
<feature type="compositionally biased region" description="Polar residues" evidence="1">
    <location>
        <begin position="54"/>
        <end position="65"/>
    </location>
</feature>
<proteinExistence type="predicted"/>
<protein>
    <submittedName>
        <fullName evidence="2">Uncharacterized protein</fullName>
    </submittedName>
</protein>
<accession>A0AAV4IB88</accession>
<evidence type="ECO:0000313" key="2">
    <source>
        <dbReference type="EMBL" id="GFS07220.1"/>
    </source>
</evidence>
<feature type="compositionally biased region" description="Basic and acidic residues" evidence="1">
    <location>
        <begin position="66"/>
        <end position="76"/>
    </location>
</feature>
<feature type="compositionally biased region" description="Polar residues" evidence="1">
    <location>
        <begin position="7"/>
        <end position="46"/>
    </location>
</feature>
<feature type="compositionally biased region" description="Polar residues" evidence="1">
    <location>
        <begin position="396"/>
        <end position="408"/>
    </location>
</feature>